<dbReference type="PANTHER" id="PTHR35336:SF5">
    <property type="entry name" value="ADENOSYLCOBINAMIDE AMIDOHYDROLASE"/>
    <property type="match status" value="1"/>
</dbReference>
<dbReference type="InterPro" id="IPR002808">
    <property type="entry name" value="AdoCbi_amidolase"/>
</dbReference>
<dbReference type="InterPro" id="IPR052209">
    <property type="entry name" value="CbiZ"/>
</dbReference>
<dbReference type="PANTHER" id="PTHR35336">
    <property type="entry name" value="ADENOSYLCOBINAMIDE AMIDOHYDROLASE"/>
    <property type="match status" value="1"/>
</dbReference>
<reference evidence="1 2" key="1">
    <citation type="journal article" date="2024" name="Int. J. Syst. Evol. Microbiol.">
        <title>Paenibacillus hexagrammi sp. nov., a novel bacterium isolated from the gut content of Hexagrammos agrammus.</title>
        <authorList>
            <person name="Jung H.K."/>
            <person name="Kim D.G."/>
            <person name="Zin H."/>
            <person name="Park J."/>
            <person name="Jung H."/>
            <person name="Kim Y.O."/>
            <person name="Kong H.J."/>
            <person name="Kim J.W."/>
            <person name="Kim Y.S."/>
        </authorList>
    </citation>
    <scope>NUCLEOTIDE SEQUENCE [LARGE SCALE GENOMIC DNA]</scope>
    <source>
        <strain evidence="1 2">YPD9-1</strain>
    </source>
</reference>
<evidence type="ECO:0000313" key="1">
    <source>
        <dbReference type="EMBL" id="UJF36389.1"/>
    </source>
</evidence>
<dbReference type="EMBL" id="CP090978">
    <property type="protein sequence ID" value="UJF36389.1"/>
    <property type="molecule type" value="Genomic_DNA"/>
</dbReference>
<gene>
    <name evidence="1" type="ORF">L0M14_17100</name>
</gene>
<name>A0ABY3SQW8_9BACL</name>
<proteinExistence type="predicted"/>
<accession>A0ABY3SQW8</accession>
<dbReference type="Proteomes" id="UP001649230">
    <property type="component" value="Chromosome"/>
</dbReference>
<sequence>MDKHYQAEDPVGEMNEFLTLEGFNPQDCASMLTAAYVKQAGCFTLSTIDIETDRTVQSVSDEDNRLQVTSCVTSGFSNKARAGSRTGNDLYPGTINIMVIVNGCMTDACMANAIITATEAKTAALQDLGVTLDNGKSATGTTTDAVLIAATGRGRVLHYAGTATQLGYLLGKTVYDGLIASGRLCI</sequence>
<evidence type="ECO:0000313" key="2">
    <source>
        <dbReference type="Proteomes" id="UP001649230"/>
    </source>
</evidence>
<dbReference type="RefSeq" id="WP_235122939.1">
    <property type="nucleotide sequence ID" value="NZ_CP090978.1"/>
</dbReference>
<protein>
    <submittedName>
        <fullName evidence="1">Adenosylcobinamide amidohydrolase</fullName>
    </submittedName>
</protein>
<dbReference type="Pfam" id="PF01955">
    <property type="entry name" value="CbiZ"/>
    <property type="match status" value="1"/>
</dbReference>
<keyword evidence="2" id="KW-1185">Reference proteome</keyword>
<organism evidence="1 2">
    <name type="scientific">Paenibacillus hexagrammi</name>
    <dbReference type="NCBI Taxonomy" id="2908839"/>
    <lineage>
        <taxon>Bacteria</taxon>
        <taxon>Bacillati</taxon>
        <taxon>Bacillota</taxon>
        <taxon>Bacilli</taxon>
        <taxon>Bacillales</taxon>
        <taxon>Paenibacillaceae</taxon>
        <taxon>Paenibacillus</taxon>
    </lineage>
</organism>